<dbReference type="GO" id="GO:0003746">
    <property type="term" value="F:translation elongation factor activity"/>
    <property type="evidence" value="ECO:0007669"/>
    <property type="project" value="UniProtKB-UniRule"/>
</dbReference>
<comment type="function">
    <text evidence="5">Associates with the EF-Tu.GDP complex and induces the exchange of GDP to GTP. It remains bound to the aminoacyl-tRNA.EF-Tu.GTP complex up to the GTP hydrolysis stage on the ribosome.</text>
</comment>
<keyword evidence="4 5" id="KW-0648">Protein biosynthesis</keyword>
<evidence type="ECO:0000256" key="5">
    <source>
        <dbReference type="HAMAP-Rule" id="MF_00050"/>
    </source>
</evidence>
<dbReference type="AlphaFoldDB" id="A0A1F7TMH6"/>
<accession>A0A1F7TMH6</accession>
<dbReference type="EMBL" id="MGDT01000006">
    <property type="protein sequence ID" value="OGL66737.1"/>
    <property type="molecule type" value="Genomic_DNA"/>
</dbReference>
<dbReference type="STRING" id="1802385.A2856_03155"/>
<dbReference type="GO" id="GO:0005737">
    <property type="term" value="C:cytoplasm"/>
    <property type="evidence" value="ECO:0007669"/>
    <property type="project" value="UniProtKB-SubCell"/>
</dbReference>
<protein>
    <recommendedName>
        <fullName evidence="2 5">Elongation factor Ts</fullName>
        <shortName evidence="5">EF-Ts</shortName>
    </recommendedName>
</protein>
<dbReference type="InterPro" id="IPR009060">
    <property type="entry name" value="UBA-like_sf"/>
</dbReference>
<keyword evidence="3 5" id="KW-0251">Elongation factor</keyword>
<comment type="caution">
    <text evidence="7">The sequence shown here is derived from an EMBL/GenBank/DDBJ whole genome shotgun (WGS) entry which is preliminary data.</text>
</comment>
<evidence type="ECO:0000256" key="3">
    <source>
        <dbReference type="ARBA" id="ARBA00022768"/>
    </source>
</evidence>
<gene>
    <name evidence="5" type="primary">tsf</name>
    <name evidence="7" type="ORF">A2856_03155</name>
</gene>
<evidence type="ECO:0000256" key="1">
    <source>
        <dbReference type="ARBA" id="ARBA00005532"/>
    </source>
</evidence>
<dbReference type="InterPro" id="IPR001816">
    <property type="entry name" value="Transl_elong_EFTs/EF1B"/>
</dbReference>
<dbReference type="NCBIfam" id="TIGR00116">
    <property type="entry name" value="tsf"/>
    <property type="match status" value="1"/>
</dbReference>
<name>A0A1F7TMH6_9BACT</name>
<dbReference type="Gene3D" id="1.10.8.10">
    <property type="entry name" value="DNA helicase RuvA subunit, C-terminal domain"/>
    <property type="match status" value="1"/>
</dbReference>
<feature type="domain" description="Translation elongation factor EFTs/EF1B dimerisation" evidence="6">
    <location>
        <begin position="43"/>
        <end position="195"/>
    </location>
</feature>
<organism evidence="7 8">
    <name type="scientific">Candidatus Uhrbacteria bacterium RIFCSPHIGHO2_01_FULL_63_20</name>
    <dbReference type="NCBI Taxonomy" id="1802385"/>
    <lineage>
        <taxon>Bacteria</taxon>
        <taxon>Candidatus Uhriibacteriota</taxon>
    </lineage>
</organism>
<comment type="similarity">
    <text evidence="1 5">Belongs to the EF-Ts family.</text>
</comment>
<feature type="region of interest" description="Involved in Mg(2+) ion dislocation from EF-Tu" evidence="5">
    <location>
        <begin position="80"/>
        <end position="83"/>
    </location>
</feature>
<dbReference type="PANTHER" id="PTHR11741">
    <property type="entry name" value="ELONGATION FACTOR TS"/>
    <property type="match status" value="1"/>
</dbReference>
<evidence type="ECO:0000256" key="4">
    <source>
        <dbReference type="ARBA" id="ARBA00022917"/>
    </source>
</evidence>
<keyword evidence="5" id="KW-0963">Cytoplasm</keyword>
<dbReference type="PROSITE" id="PS01126">
    <property type="entry name" value="EF_TS_1"/>
    <property type="match status" value="1"/>
</dbReference>
<dbReference type="FunFam" id="1.10.8.10:FF:000001">
    <property type="entry name" value="Elongation factor Ts"/>
    <property type="match status" value="1"/>
</dbReference>
<evidence type="ECO:0000259" key="6">
    <source>
        <dbReference type="Pfam" id="PF00889"/>
    </source>
</evidence>
<dbReference type="InterPro" id="IPR014039">
    <property type="entry name" value="Transl_elong_EFTs/EF1B_dimer"/>
</dbReference>
<proteinExistence type="inferred from homology"/>
<dbReference type="InterPro" id="IPR018101">
    <property type="entry name" value="Transl_elong_Ts_CS"/>
</dbReference>
<dbReference type="SUPFAM" id="SSF46934">
    <property type="entry name" value="UBA-like"/>
    <property type="match status" value="1"/>
</dbReference>
<evidence type="ECO:0000313" key="8">
    <source>
        <dbReference type="Proteomes" id="UP000177885"/>
    </source>
</evidence>
<dbReference type="Gene3D" id="1.10.286.20">
    <property type="match status" value="1"/>
</dbReference>
<evidence type="ECO:0000313" key="7">
    <source>
        <dbReference type="EMBL" id="OGL66737.1"/>
    </source>
</evidence>
<dbReference type="SUPFAM" id="SSF54713">
    <property type="entry name" value="Elongation factor Ts (EF-Ts), dimerisation domain"/>
    <property type="match status" value="1"/>
</dbReference>
<evidence type="ECO:0000256" key="2">
    <source>
        <dbReference type="ARBA" id="ARBA00016956"/>
    </source>
</evidence>
<reference evidence="7 8" key="1">
    <citation type="journal article" date="2016" name="Nat. Commun.">
        <title>Thousands of microbial genomes shed light on interconnected biogeochemical processes in an aquifer system.</title>
        <authorList>
            <person name="Anantharaman K."/>
            <person name="Brown C.T."/>
            <person name="Hug L.A."/>
            <person name="Sharon I."/>
            <person name="Castelle C.J."/>
            <person name="Probst A.J."/>
            <person name="Thomas B.C."/>
            <person name="Singh A."/>
            <person name="Wilkins M.J."/>
            <person name="Karaoz U."/>
            <person name="Brodie E.L."/>
            <person name="Williams K.H."/>
            <person name="Hubbard S.S."/>
            <person name="Banfield J.F."/>
        </authorList>
    </citation>
    <scope>NUCLEOTIDE SEQUENCE [LARGE SCALE GENOMIC DNA]</scope>
</reference>
<dbReference type="PANTHER" id="PTHR11741:SF0">
    <property type="entry name" value="ELONGATION FACTOR TS, MITOCHONDRIAL"/>
    <property type="match status" value="1"/>
</dbReference>
<dbReference type="HAMAP" id="MF_00050">
    <property type="entry name" value="EF_Ts"/>
    <property type="match status" value="1"/>
</dbReference>
<dbReference type="Pfam" id="PF00889">
    <property type="entry name" value="EF_TS"/>
    <property type="match status" value="1"/>
</dbReference>
<comment type="subcellular location">
    <subcellularLocation>
        <location evidence="5">Cytoplasm</location>
    </subcellularLocation>
</comment>
<sequence length="195" mass="21587">MIDAKTVATLREMTNAGMMDAKRALEEAGGNLEAAAEMLRKKGIAKAVKKADRVTNEGRVHAYVHGTGKLGVLVEVLCETDFVARNEAFLELCQDLALHISASDPLYVSRDAVPVDLVEKQQAMIREESAAGAKSAEILEKMVEGRLSKWYQEIVLVEQAFVKDEDKTIEDLVKEKIALLGENIQVRRFARFQIG</sequence>
<dbReference type="InterPro" id="IPR036402">
    <property type="entry name" value="EF-Ts_dimer_sf"/>
</dbReference>
<dbReference type="CDD" id="cd14275">
    <property type="entry name" value="UBA_EF-Ts"/>
    <property type="match status" value="1"/>
</dbReference>
<dbReference type="Proteomes" id="UP000177885">
    <property type="component" value="Unassembled WGS sequence"/>
</dbReference>
<dbReference type="Gene3D" id="3.30.479.20">
    <property type="entry name" value="Elongation factor Ts, dimerisation domain"/>
    <property type="match status" value="1"/>
</dbReference>